<evidence type="ECO:0000313" key="3">
    <source>
        <dbReference type="Proteomes" id="UP000244073"/>
    </source>
</evidence>
<dbReference type="Proteomes" id="UP000244073">
    <property type="component" value="Unassembled WGS sequence"/>
</dbReference>
<sequence>MIKRHAAEEAERREAEKYPILSESSDIPFGAKALERGVHVEGIWTTKRHSLVKQTSPSEVGRQESLGSTLKQKSTTSTVVAPPSSPASPVAPVLTNESGLQCTSRGETDATETGELESIHIDTFRASRPPQLEIYERARDAERPRSRGWFASRSSWMTKPFEGHRRMSVREGNRNQQQCDLHGRSRI</sequence>
<dbReference type="RefSeq" id="XP_040753924.1">
    <property type="nucleotide sequence ID" value="XM_040896648.1"/>
</dbReference>
<dbReference type="AlphaFoldDB" id="A0A2T5M1X0"/>
<dbReference type="EMBL" id="MSFN02000002">
    <property type="protein sequence ID" value="PTU22532.1"/>
    <property type="molecule type" value="Genomic_DNA"/>
</dbReference>
<feature type="region of interest" description="Disordered" evidence="1">
    <location>
        <begin position="54"/>
        <end position="113"/>
    </location>
</feature>
<name>A0A2T5M1X0_9EURO</name>
<dbReference type="PANTHER" id="PTHR40623:SF2">
    <property type="entry name" value="INTEGRAL MEMBRANE PROTEIN"/>
    <property type="match status" value="1"/>
</dbReference>
<reference evidence="2 3" key="1">
    <citation type="journal article" date="2018" name="Proc. Natl. Acad. Sci. U.S.A.">
        <title>Linking secondary metabolites to gene clusters through genome sequencing of six diverse Aspergillus species.</title>
        <authorList>
            <person name="Kaerboelling I."/>
            <person name="Vesth T.C."/>
            <person name="Frisvad J.C."/>
            <person name="Nybo J.L."/>
            <person name="Theobald S."/>
            <person name="Kuo A."/>
            <person name="Bowyer P."/>
            <person name="Matsuda Y."/>
            <person name="Mondo S."/>
            <person name="Lyhne E.K."/>
            <person name="Kogle M.E."/>
            <person name="Clum A."/>
            <person name="Lipzen A."/>
            <person name="Salamov A."/>
            <person name="Ngan C.Y."/>
            <person name="Daum C."/>
            <person name="Chiniquy J."/>
            <person name="Barry K."/>
            <person name="LaButti K."/>
            <person name="Haridas S."/>
            <person name="Simmons B.A."/>
            <person name="Magnuson J.K."/>
            <person name="Mortensen U.H."/>
            <person name="Larsen T.O."/>
            <person name="Grigoriev I.V."/>
            <person name="Baker S.E."/>
            <person name="Andersen M.R."/>
        </authorList>
    </citation>
    <scope>NUCLEOTIDE SEQUENCE [LARGE SCALE GENOMIC DNA]</scope>
    <source>
        <strain evidence="2 3">IBT 24754</strain>
    </source>
</reference>
<feature type="compositionally biased region" description="Basic and acidic residues" evidence="1">
    <location>
        <begin position="161"/>
        <end position="173"/>
    </location>
</feature>
<organism evidence="2 3">
    <name type="scientific">Aspergillus ochraceoroseus IBT 24754</name>
    <dbReference type="NCBI Taxonomy" id="1392256"/>
    <lineage>
        <taxon>Eukaryota</taxon>
        <taxon>Fungi</taxon>
        <taxon>Dikarya</taxon>
        <taxon>Ascomycota</taxon>
        <taxon>Pezizomycotina</taxon>
        <taxon>Eurotiomycetes</taxon>
        <taxon>Eurotiomycetidae</taxon>
        <taxon>Eurotiales</taxon>
        <taxon>Aspergillaceae</taxon>
        <taxon>Aspergillus</taxon>
        <taxon>Aspergillus subgen. Nidulantes</taxon>
    </lineage>
</organism>
<protein>
    <submittedName>
        <fullName evidence="2">Uncharacterized protein</fullName>
    </submittedName>
</protein>
<accession>A0A2T5M1X0</accession>
<dbReference type="PANTHER" id="PTHR40623">
    <property type="entry name" value="INTEGRAL MEMBRANE PROTEIN"/>
    <property type="match status" value="1"/>
</dbReference>
<dbReference type="OrthoDB" id="5426165at2759"/>
<dbReference type="VEuPathDB" id="FungiDB:P175DRAFT_0499061"/>
<feature type="region of interest" description="Disordered" evidence="1">
    <location>
        <begin position="1"/>
        <end position="22"/>
    </location>
</feature>
<proteinExistence type="predicted"/>
<evidence type="ECO:0000256" key="1">
    <source>
        <dbReference type="SAM" id="MobiDB-lite"/>
    </source>
</evidence>
<dbReference type="GeneID" id="63813530"/>
<feature type="region of interest" description="Disordered" evidence="1">
    <location>
        <begin position="161"/>
        <end position="187"/>
    </location>
</feature>
<gene>
    <name evidence="2" type="ORF">P175DRAFT_0499061</name>
</gene>
<feature type="compositionally biased region" description="Polar residues" evidence="1">
    <location>
        <begin position="95"/>
        <end position="105"/>
    </location>
</feature>
<comment type="caution">
    <text evidence="2">The sequence shown here is derived from an EMBL/GenBank/DDBJ whole genome shotgun (WGS) entry which is preliminary data.</text>
</comment>
<feature type="compositionally biased region" description="Low complexity" evidence="1">
    <location>
        <begin position="74"/>
        <end position="93"/>
    </location>
</feature>
<evidence type="ECO:0000313" key="2">
    <source>
        <dbReference type="EMBL" id="PTU22532.1"/>
    </source>
</evidence>
<feature type="compositionally biased region" description="Basic and acidic residues" evidence="1">
    <location>
        <begin position="1"/>
        <end position="17"/>
    </location>
</feature>